<protein>
    <recommendedName>
        <fullName evidence="6">Core-binding (CB) domain-containing protein</fullName>
    </recommendedName>
</protein>
<dbReference type="Proteomes" id="UP000092993">
    <property type="component" value="Unassembled WGS sequence"/>
</dbReference>
<feature type="compositionally biased region" description="Pro residues" evidence="3">
    <location>
        <begin position="313"/>
        <end position="327"/>
    </location>
</feature>
<dbReference type="AlphaFoldDB" id="A0A1C7MPX9"/>
<dbReference type="Gene3D" id="1.10.443.10">
    <property type="entry name" value="Intergrase catalytic core"/>
    <property type="match status" value="1"/>
</dbReference>
<dbReference type="EMBL" id="LUGG01000001">
    <property type="protein sequence ID" value="OBZ78925.1"/>
    <property type="molecule type" value="Genomic_DNA"/>
</dbReference>
<dbReference type="Gene3D" id="1.10.150.130">
    <property type="match status" value="1"/>
</dbReference>
<proteinExistence type="predicted"/>
<evidence type="ECO:0000256" key="1">
    <source>
        <dbReference type="ARBA" id="ARBA00023125"/>
    </source>
</evidence>
<evidence type="ECO:0000313" key="4">
    <source>
        <dbReference type="EMBL" id="OBZ78925.1"/>
    </source>
</evidence>
<dbReference type="GO" id="GO:0015074">
    <property type="term" value="P:DNA integration"/>
    <property type="evidence" value="ECO:0007669"/>
    <property type="project" value="InterPro"/>
</dbReference>
<evidence type="ECO:0000256" key="2">
    <source>
        <dbReference type="ARBA" id="ARBA00023172"/>
    </source>
</evidence>
<dbReference type="PANTHER" id="PTHR34605:SF3">
    <property type="entry name" value="P CELL-TYPE AGGLUTINATION PROTEIN MAP4-LIKE-RELATED"/>
    <property type="match status" value="1"/>
</dbReference>
<sequence>MVSSLDEKTRKNYGAGLLRFTQFCDCLHIPESTRMPAPEHLIAAFIANWSGHVARTTVDNWLAGLSFWHVLNGAPWHGAKMVRATCTAVLKNEPSKKAKRSPVTIEHMHALRVQLDLANSFDAAVYAVACIAFWCCRRLGELVIPSAGSFDPMKHVAKSAGIRFRTLPQCEEYGVFHIPWTKTTKTAGADIIATANNDVTSPIAALKHHLRTNASTPSGAPFFAFKTSDHKGWAPMTRDWFLGRCNEVWAKAELEQLSGHCFRIGGATELLLRGTHPDIVATQEPLRKRAAPHQPSPQPALPGLPQPALAAPPSAPHPLVGPGPQDPSRPLVADPAEVEHARAAAASLRDAKLAMTLPPIRPGYKSNPLDLRKSPVSFGPPLFFSFFCTPQLAACAHTTRGLPHPEFIIQRLPGGFFSDVIYRTVRTVTAPSEPLPHHPNRYRTVRPVTAPSEPLPHCPNCYRTARSLPHRTSLTAPYERLPHYPTTAAPPTASPYRLNLSATAYPRSRQPRSSFSASHILLPFRSFSRGALFHTSPPPTCTLSGPLRTTVLYSVFHATNGLGLICTLSSPSLFTAVPSKVEEAVKAGRYFPYSALTQAARARAAATPEEFIINAAGGLVARGIDRTGEMQISLSDWLSASRVHEQLMRIHHDEARAVALASHHAVVTELSRVADWHTVLEYDIQQREASAAHPDHDLSGLDSQAWTVISTKALRRAQLAHAVVPSPKRQAAAEPMSFSPRKKPRTPSSEGRCFRCGRGTTCLASAVPTPPSQDAQLPLFPPVPAVSTPSLQPTVAPSASRSPSHPPASMVTTASTSTAAVSVASQDTVLVPAAGRADPRLVMTPLNADKIELLLCNLNILDQWSHIVHGLRYGFDVGAGTPISRSFMFQNHSSSELDPAFIDAYIAAEQAAGRYSQAFDPDELEALIGFFRTSPLGLVPKPGSDKLRLVQDMSYPRNDVCTP</sequence>
<comment type="caution">
    <text evidence="4">The sequence shown here is derived from an EMBL/GenBank/DDBJ whole genome shotgun (WGS) entry which is preliminary data.</text>
</comment>
<dbReference type="PANTHER" id="PTHR34605">
    <property type="entry name" value="PHAGE_INTEGRASE DOMAIN-CONTAINING PROTEIN"/>
    <property type="match status" value="1"/>
</dbReference>
<organism evidence="4 5">
    <name type="scientific">Grifola frondosa</name>
    <name type="common">Maitake</name>
    <name type="synonym">Polyporus frondosus</name>
    <dbReference type="NCBI Taxonomy" id="5627"/>
    <lineage>
        <taxon>Eukaryota</taxon>
        <taxon>Fungi</taxon>
        <taxon>Dikarya</taxon>
        <taxon>Basidiomycota</taxon>
        <taxon>Agaricomycotina</taxon>
        <taxon>Agaricomycetes</taxon>
        <taxon>Polyporales</taxon>
        <taxon>Grifolaceae</taxon>
        <taxon>Grifola</taxon>
    </lineage>
</organism>
<dbReference type="STRING" id="5627.A0A1C7MPX9"/>
<feature type="compositionally biased region" description="Low complexity" evidence="3">
    <location>
        <begin position="796"/>
        <end position="813"/>
    </location>
</feature>
<evidence type="ECO:0000256" key="3">
    <source>
        <dbReference type="SAM" id="MobiDB-lite"/>
    </source>
</evidence>
<dbReference type="SUPFAM" id="SSF56349">
    <property type="entry name" value="DNA breaking-rejoining enzymes"/>
    <property type="match status" value="1"/>
</dbReference>
<dbReference type="InterPro" id="IPR013762">
    <property type="entry name" value="Integrase-like_cat_sf"/>
</dbReference>
<dbReference type="InterPro" id="IPR052925">
    <property type="entry name" value="Phage_Integrase-like_Recomb"/>
</dbReference>
<keyword evidence="5" id="KW-1185">Reference proteome</keyword>
<feature type="compositionally biased region" description="Pro residues" evidence="3">
    <location>
        <begin position="294"/>
        <end position="305"/>
    </location>
</feature>
<keyword evidence="1" id="KW-0238">DNA-binding</keyword>
<dbReference type="InterPro" id="IPR010998">
    <property type="entry name" value="Integrase_recombinase_N"/>
</dbReference>
<reference evidence="4 5" key="1">
    <citation type="submission" date="2016-03" db="EMBL/GenBank/DDBJ databases">
        <title>Whole genome sequencing of Grifola frondosa 9006-11.</title>
        <authorList>
            <person name="Min B."/>
            <person name="Park H."/>
            <person name="Kim J.-G."/>
            <person name="Cho H."/>
            <person name="Oh Y.-L."/>
            <person name="Kong W.-S."/>
            <person name="Choi I.-G."/>
        </authorList>
    </citation>
    <scope>NUCLEOTIDE SEQUENCE [LARGE SCALE GENOMIC DNA]</scope>
    <source>
        <strain evidence="4 5">9006-11</strain>
    </source>
</reference>
<evidence type="ECO:0000313" key="5">
    <source>
        <dbReference type="Proteomes" id="UP000092993"/>
    </source>
</evidence>
<feature type="region of interest" description="Disordered" evidence="3">
    <location>
        <begin position="787"/>
        <end position="813"/>
    </location>
</feature>
<dbReference type="SUPFAM" id="SSF47823">
    <property type="entry name" value="lambda integrase-like, N-terminal domain"/>
    <property type="match status" value="1"/>
</dbReference>
<gene>
    <name evidence="4" type="ORF">A0H81_01331</name>
</gene>
<name>A0A1C7MPX9_GRIFR</name>
<accession>A0A1C7MPX9</accession>
<feature type="region of interest" description="Disordered" evidence="3">
    <location>
        <begin position="724"/>
        <end position="752"/>
    </location>
</feature>
<dbReference type="InterPro" id="IPR011010">
    <property type="entry name" value="DNA_brk_join_enz"/>
</dbReference>
<feature type="region of interest" description="Disordered" evidence="3">
    <location>
        <begin position="287"/>
        <end position="332"/>
    </location>
</feature>
<keyword evidence="2" id="KW-0233">DNA recombination</keyword>
<dbReference type="GO" id="GO:0003677">
    <property type="term" value="F:DNA binding"/>
    <property type="evidence" value="ECO:0007669"/>
    <property type="project" value="UniProtKB-KW"/>
</dbReference>
<evidence type="ECO:0008006" key="6">
    <source>
        <dbReference type="Google" id="ProtNLM"/>
    </source>
</evidence>
<dbReference type="GO" id="GO:0006310">
    <property type="term" value="P:DNA recombination"/>
    <property type="evidence" value="ECO:0007669"/>
    <property type="project" value="UniProtKB-KW"/>
</dbReference>
<dbReference type="OrthoDB" id="3263117at2759"/>